<dbReference type="Proteomes" id="UP000010809">
    <property type="component" value="Chromosome"/>
</dbReference>
<accession>L0DT22</accession>
<gene>
    <name evidence="1" type="ordered locus">TVNIR_0430</name>
</gene>
<dbReference type="PATRIC" id="fig|1255043.3.peg.432"/>
<organism evidence="1 2">
    <name type="scientific">Thioalkalivibrio nitratireducens (strain DSM 14787 / UNIQEM 213 / ALEN2)</name>
    <dbReference type="NCBI Taxonomy" id="1255043"/>
    <lineage>
        <taxon>Bacteria</taxon>
        <taxon>Pseudomonadati</taxon>
        <taxon>Pseudomonadota</taxon>
        <taxon>Gammaproteobacteria</taxon>
        <taxon>Chromatiales</taxon>
        <taxon>Ectothiorhodospiraceae</taxon>
        <taxon>Thioalkalivibrio</taxon>
    </lineage>
</organism>
<dbReference type="Pfam" id="PF12224">
    <property type="entry name" value="Amidoligase_2"/>
    <property type="match status" value="1"/>
</dbReference>
<keyword evidence="2" id="KW-1185">Reference proteome</keyword>
<dbReference type="HOGENOM" id="CLU_888185_0_0_6"/>
<evidence type="ECO:0000313" key="2">
    <source>
        <dbReference type="Proteomes" id="UP000010809"/>
    </source>
</evidence>
<evidence type="ECO:0008006" key="3">
    <source>
        <dbReference type="Google" id="ProtNLM"/>
    </source>
</evidence>
<dbReference type="AlphaFoldDB" id="L0DT22"/>
<protein>
    <recommendedName>
        <fullName evidence="3">Amidoligase enzyme</fullName>
    </recommendedName>
</protein>
<dbReference type="eggNOG" id="ENOG502Z8DX">
    <property type="taxonomic scope" value="Bacteria"/>
</dbReference>
<sequence>MMTARFRELPWPEAPDGRPRRIGVELEMAGIPLETMAETVRNEFGGRIETGGAFLTRVLDTEFGTFEVELDALVLKDRRYREHLKRLGVDLDDQDSAALERWLAGAAGRIVPHEIVAPPVPLGVLPRLDRMRATLQRQGAQGTQAALLYAFGLQLNIEVHSLDAAWITSIVRAFVLLYEALVKVGEIDLARRLSPYIRPFPGGYVRHVLQSGYAPDITRLIDDYLEHNPTRNRPLDLLPLFAEIDRDRVMAAPVERSLVKPRPALHYRLPNCEIDDPNWTLARPFNGWAEVEHLAADRDRLEAAAAEYLRRPGQALGQFTDDWVRRIRDWF</sequence>
<proteinExistence type="predicted"/>
<dbReference type="OrthoDB" id="5597599at2"/>
<dbReference type="KEGG" id="tni:TVNIR_0430"/>
<dbReference type="EMBL" id="CP003989">
    <property type="protein sequence ID" value="AGA32135.1"/>
    <property type="molecule type" value="Genomic_DNA"/>
</dbReference>
<reference evidence="1" key="1">
    <citation type="submission" date="2015-12" db="EMBL/GenBank/DDBJ databases">
        <authorList>
            <person name="Tikhonova T.V."/>
            <person name="Pavlov A.R."/>
            <person name="Beletsky A.V."/>
            <person name="Mardanov A.V."/>
            <person name="Sorokin D.Y."/>
            <person name="Ravin N.V."/>
            <person name="Popov V.O."/>
        </authorList>
    </citation>
    <scope>NUCLEOTIDE SEQUENCE</scope>
    <source>
        <strain evidence="1">DSM 14787</strain>
    </source>
</reference>
<dbReference type="STRING" id="1255043.TVNIR_0430"/>
<evidence type="ECO:0000313" key="1">
    <source>
        <dbReference type="EMBL" id="AGA32135.1"/>
    </source>
</evidence>
<dbReference type="InterPro" id="IPR022025">
    <property type="entry name" value="Amidoligase_2"/>
</dbReference>
<name>L0DT22_THIND</name>